<reference evidence="2" key="1">
    <citation type="submission" date="2022-09" db="EMBL/GenBank/DDBJ databases">
        <title>Tahibacter sp. nov., isolated from a fresh water.</title>
        <authorList>
            <person name="Baek J.H."/>
            <person name="Lee J.K."/>
            <person name="Kim J.M."/>
            <person name="Jeon C.O."/>
        </authorList>
    </citation>
    <scope>NUCLEOTIDE SEQUENCE</scope>
    <source>
        <strain evidence="2">W38</strain>
    </source>
</reference>
<evidence type="ECO:0000256" key="1">
    <source>
        <dbReference type="SAM" id="SignalP"/>
    </source>
</evidence>
<dbReference type="EMBL" id="CP104694">
    <property type="protein sequence ID" value="UXI70367.1"/>
    <property type="molecule type" value="Genomic_DNA"/>
</dbReference>
<accession>A0ABY6BKR6</accession>
<name>A0ABY6BKR6_9GAMM</name>
<evidence type="ECO:0000313" key="3">
    <source>
        <dbReference type="Proteomes" id="UP001064632"/>
    </source>
</evidence>
<proteinExistence type="predicted"/>
<protein>
    <submittedName>
        <fullName evidence="2">Uncharacterized protein</fullName>
    </submittedName>
</protein>
<dbReference type="RefSeq" id="WP_261697317.1">
    <property type="nucleotide sequence ID" value="NZ_CP104694.1"/>
</dbReference>
<dbReference type="Proteomes" id="UP001064632">
    <property type="component" value="Chromosome"/>
</dbReference>
<feature type="chain" id="PRO_5047154937" evidence="1">
    <location>
        <begin position="21"/>
        <end position="133"/>
    </location>
</feature>
<organism evidence="2 3">
    <name type="scientific">Tahibacter amnicola</name>
    <dbReference type="NCBI Taxonomy" id="2976241"/>
    <lineage>
        <taxon>Bacteria</taxon>
        <taxon>Pseudomonadati</taxon>
        <taxon>Pseudomonadota</taxon>
        <taxon>Gammaproteobacteria</taxon>
        <taxon>Lysobacterales</taxon>
        <taxon>Rhodanobacteraceae</taxon>
        <taxon>Tahibacter</taxon>
    </lineage>
</organism>
<gene>
    <name evidence="2" type="ORF">N4264_12255</name>
</gene>
<keyword evidence="3" id="KW-1185">Reference proteome</keyword>
<feature type="signal peptide" evidence="1">
    <location>
        <begin position="1"/>
        <end position="20"/>
    </location>
</feature>
<keyword evidence="1" id="KW-0732">Signal</keyword>
<sequence>MNTRTLLTCALALVTTPAIADKDRSPEAQLAKAIAGRVAGEPVHCINQRDIRSTRVIDKTAIIYEVAGGTIYVNTPKSGAAFLRDDAILVTDTHSHQLCNIDIVKLMEPGSRMLAGGVGLGNFVPYRKVREEK</sequence>
<evidence type="ECO:0000313" key="2">
    <source>
        <dbReference type="EMBL" id="UXI70367.1"/>
    </source>
</evidence>